<feature type="binding site" evidence="5">
    <location>
        <position position="106"/>
    </location>
    <ligand>
        <name>substrate</name>
    </ligand>
</feature>
<dbReference type="EMBL" id="BSFN01000037">
    <property type="protein sequence ID" value="GLK92175.1"/>
    <property type="molecule type" value="Genomic_DNA"/>
</dbReference>
<dbReference type="InterPro" id="IPR020471">
    <property type="entry name" value="AKR"/>
</dbReference>
<dbReference type="PROSITE" id="PS00798">
    <property type="entry name" value="ALDOKETO_REDUCTASE_1"/>
    <property type="match status" value="1"/>
</dbReference>
<evidence type="ECO:0000256" key="3">
    <source>
        <dbReference type="ARBA" id="ARBA00023002"/>
    </source>
</evidence>
<organism evidence="8 9">
    <name type="scientific">Pseudomonas turukhanskensis</name>
    <dbReference type="NCBI Taxonomy" id="1806536"/>
    <lineage>
        <taxon>Bacteria</taxon>
        <taxon>Pseudomonadati</taxon>
        <taxon>Pseudomonadota</taxon>
        <taxon>Gammaproteobacteria</taxon>
        <taxon>Pseudomonadales</taxon>
        <taxon>Pseudomonadaceae</taxon>
        <taxon>Pseudomonas</taxon>
    </lineage>
</organism>
<dbReference type="AlphaFoldDB" id="A0A9W6K9Q2"/>
<feature type="domain" description="NADP-dependent oxidoreductase" evidence="7">
    <location>
        <begin position="14"/>
        <end position="259"/>
    </location>
</feature>
<feature type="active site" description="Proton donor" evidence="4">
    <location>
        <position position="48"/>
    </location>
</feature>
<dbReference type="Pfam" id="PF00248">
    <property type="entry name" value="Aldo_ket_red"/>
    <property type="match status" value="1"/>
</dbReference>
<dbReference type="InterPro" id="IPR023210">
    <property type="entry name" value="NADP_OxRdtase_dom"/>
</dbReference>
<comment type="caution">
    <text evidence="8">The sequence shown here is derived from an EMBL/GenBank/DDBJ whole genome shotgun (WGS) entry which is preliminary data.</text>
</comment>
<reference evidence="8" key="1">
    <citation type="journal article" date="2014" name="Int. J. Syst. Evol. Microbiol.">
        <title>Complete genome sequence of Corynebacterium casei LMG S-19264T (=DSM 44701T), isolated from a smear-ripened cheese.</title>
        <authorList>
            <consortium name="US DOE Joint Genome Institute (JGI-PGF)"/>
            <person name="Walter F."/>
            <person name="Albersmeier A."/>
            <person name="Kalinowski J."/>
            <person name="Ruckert C."/>
        </authorList>
    </citation>
    <scope>NUCLEOTIDE SEQUENCE</scope>
    <source>
        <strain evidence="8">VKM B-2935</strain>
    </source>
</reference>
<gene>
    <name evidence="8" type="ORF">GCM10017655_52400</name>
</gene>
<keyword evidence="3" id="KW-0560">Oxidoreductase</keyword>
<dbReference type="Gene3D" id="3.20.20.100">
    <property type="entry name" value="NADP-dependent oxidoreductase domain"/>
    <property type="match status" value="1"/>
</dbReference>
<dbReference type="PANTHER" id="PTHR43827:SF3">
    <property type="entry name" value="NADP-DEPENDENT OXIDOREDUCTASE DOMAIN-CONTAINING PROTEIN"/>
    <property type="match status" value="1"/>
</dbReference>
<dbReference type="PRINTS" id="PR00069">
    <property type="entry name" value="ALDKETRDTASE"/>
</dbReference>
<sequence length="276" mass="30417">MQSITTRTGLHLPKLGLGTWRMLGEDCTRTLEQALDLGYRHLDTATAYDNEAAVGKALAQTSIPREQIHVTTKVWWDKLEPQAMRQSLDASRKALGDDCLDLFLIHWPGNESAGWSLERSIDTLVALREEGKARQIGVANFNVAQLTRAVVELGAPLSVVQVEYHVLLNQQPVLDFARQHGLALTAYTPLARGQGADTETVQRIAEKHGVLPSQVALAWVLEQEGVAAIPKSNSAVNQQANLDALKLKLDDEDRRAIAALPKDVRIVNPNFAPKWD</sequence>
<evidence type="ECO:0000256" key="2">
    <source>
        <dbReference type="ARBA" id="ARBA00022857"/>
    </source>
</evidence>
<evidence type="ECO:0000256" key="4">
    <source>
        <dbReference type="PIRSR" id="PIRSR000097-1"/>
    </source>
</evidence>
<dbReference type="GO" id="GO:0051596">
    <property type="term" value="P:methylglyoxal catabolic process"/>
    <property type="evidence" value="ECO:0007669"/>
    <property type="project" value="TreeGrafter"/>
</dbReference>
<accession>A0A9W6K9Q2</accession>
<evidence type="ECO:0000313" key="8">
    <source>
        <dbReference type="EMBL" id="GLK92175.1"/>
    </source>
</evidence>
<dbReference type="SUPFAM" id="SSF51430">
    <property type="entry name" value="NAD(P)-linked oxidoreductase"/>
    <property type="match status" value="1"/>
</dbReference>
<dbReference type="PANTHER" id="PTHR43827">
    <property type="entry name" value="2,5-DIKETO-D-GLUCONIC ACID REDUCTASE"/>
    <property type="match status" value="1"/>
</dbReference>
<evidence type="ECO:0000256" key="6">
    <source>
        <dbReference type="PIRSR" id="PIRSR000097-3"/>
    </source>
</evidence>
<reference evidence="8" key="2">
    <citation type="submission" date="2023-01" db="EMBL/GenBank/DDBJ databases">
        <authorList>
            <person name="Sun Q."/>
            <person name="Evtushenko L."/>
        </authorList>
    </citation>
    <scope>NUCLEOTIDE SEQUENCE</scope>
    <source>
        <strain evidence="8">VKM B-2935</strain>
    </source>
</reference>
<evidence type="ECO:0000256" key="5">
    <source>
        <dbReference type="PIRSR" id="PIRSR000097-2"/>
    </source>
</evidence>
<proteinExistence type="inferred from homology"/>
<name>A0A9W6K9Q2_9PSED</name>
<dbReference type="InterPro" id="IPR018170">
    <property type="entry name" value="Aldo/ket_reductase_CS"/>
</dbReference>
<dbReference type="GO" id="GO:1990002">
    <property type="term" value="F:methylglyoxal reductase (NADPH) (acetol producing) activity"/>
    <property type="evidence" value="ECO:0007669"/>
    <property type="project" value="TreeGrafter"/>
</dbReference>
<dbReference type="Proteomes" id="UP001143328">
    <property type="component" value="Unassembled WGS sequence"/>
</dbReference>
<dbReference type="InterPro" id="IPR036812">
    <property type="entry name" value="NAD(P)_OxRdtase_dom_sf"/>
</dbReference>
<protein>
    <submittedName>
        <fullName evidence="8">Oxidoreductase</fullName>
    </submittedName>
</protein>
<dbReference type="PIRSF" id="PIRSF000097">
    <property type="entry name" value="AKR"/>
    <property type="match status" value="1"/>
</dbReference>
<dbReference type="RefSeq" id="WP_271198468.1">
    <property type="nucleotide sequence ID" value="NZ_BSFN01000037.1"/>
</dbReference>
<evidence type="ECO:0000256" key="1">
    <source>
        <dbReference type="ARBA" id="ARBA00007905"/>
    </source>
</evidence>
<keyword evidence="2" id="KW-0521">NADP</keyword>
<feature type="site" description="Lowers pKa of active site Tyr" evidence="6">
    <location>
        <position position="73"/>
    </location>
</feature>
<keyword evidence="9" id="KW-1185">Reference proteome</keyword>
<comment type="similarity">
    <text evidence="1">Belongs to the aldo/keto reductase family.</text>
</comment>
<evidence type="ECO:0000313" key="9">
    <source>
        <dbReference type="Proteomes" id="UP001143328"/>
    </source>
</evidence>
<evidence type="ECO:0000259" key="7">
    <source>
        <dbReference type="Pfam" id="PF00248"/>
    </source>
</evidence>